<protein>
    <submittedName>
        <fullName evidence="2">Uncharacterized protein</fullName>
    </submittedName>
</protein>
<dbReference type="RefSeq" id="WP_380975643.1">
    <property type="nucleotide sequence ID" value="NZ_JBHTEF010000001.1"/>
</dbReference>
<name>A0ABW2SP41_9ACTO</name>
<sequence length="53" mass="5888">MYGWIFRHLPGPTWLKAVEALVLVAAAVLVLFQWVFPWAQAYWDLGGAGVSGQ</sequence>
<keyword evidence="1" id="KW-0472">Membrane</keyword>
<evidence type="ECO:0000313" key="3">
    <source>
        <dbReference type="Proteomes" id="UP001596527"/>
    </source>
</evidence>
<keyword evidence="1" id="KW-0812">Transmembrane</keyword>
<dbReference type="Proteomes" id="UP001596527">
    <property type="component" value="Unassembled WGS sequence"/>
</dbReference>
<dbReference type="EMBL" id="JBHTEF010000001">
    <property type="protein sequence ID" value="MFC7581927.1"/>
    <property type="molecule type" value="Genomic_DNA"/>
</dbReference>
<keyword evidence="1" id="KW-1133">Transmembrane helix</keyword>
<keyword evidence="3" id="KW-1185">Reference proteome</keyword>
<evidence type="ECO:0000313" key="2">
    <source>
        <dbReference type="EMBL" id="MFC7581927.1"/>
    </source>
</evidence>
<proteinExistence type="predicted"/>
<comment type="caution">
    <text evidence="2">The sequence shown here is derived from an EMBL/GenBank/DDBJ whole genome shotgun (WGS) entry which is preliminary data.</text>
</comment>
<organism evidence="2 3">
    <name type="scientific">Schaalia naturae</name>
    <dbReference type="NCBI Taxonomy" id="635203"/>
    <lineage>
        <taxon>Bacteria</taxon>
        <taxon>Bacillati</taxon>
        <taxon>Actinomycetota</taxon>
        <taxon>Actinomycetes</taxon>
        <taxon>Actinomycetales</taxon>
        <taxon>Actinomycetaceae</taxon>
        <taxon>Schaalia</taxon>
    </lineage>
</organism>
<reference evidence="3" key="1">
    <citation type="journal article" date="2019" name="Int. J. Syst. Evol. Microbiol.">
        <title>The Global Catalogue of Microorganisms (GCM) 10K type strain sequencing project: providing services to taxonomists for standard genome sequencing and annotation.</title>
        <authorList>
            <consortium name="The Broad Institute Genomics Platform"/>
            <consortium name="The Broad Institute Genome Sequencing Center for Infectious Disease"/>
            <person name="Wu L."/>
            <person name="Ma J."/>
        </authorList>
    </citation>
    <scope>NUCLEOTIDE SEQUENCE [LARGE SCALE GENOMIC DNA]</scope>
    <source>
        <strain evidence="3">CCUG 56698</strain>
    </source>
</reference>
<evidence type="ECO:0000256" key="1">
    <source>
        <dbReference type="SAM" id="Phobius"/>
    </source>
</evidence>
<feature type="transmembrane region" description="Helical" evidence="1">
    <location>
        <begin position="20"/>
        <end position="39"/>
    </location>
</feature>
<accession>A0ABW2SP41</accession>
<gene>
    <name evidence="2" type="ORF">ACFQWG_12045</name>
</gene>